<keyword evidence="2" id="KW-0732">Signal</keyword>
<comment type="caution">
    <text evidence="3">The sequence shown here is derived from an EMBL/GenBank/DDBJ whole genome shotgun (WGS) entry which is preliminary data.</text>
</comment>
<evidence type="ECO:0000313" key="4">
    <source>
        <dbReference type="Proteomes" id="UP001302745"/>
    </source>
</evidence>
<feature type="signal peptide" evidence="2">
    <location>
        <begin position="1"/>
        <end position="17"/>
    </location>
</feature>
<feature type="region of interest" description="Disordered" evidence="1">
    <location>
        <begin position="84"/>
        <end position="120"/>
    </location>
</feature>
<reference evidence="3" key="2">
    <citation type="submission" date="2023-05" db="EMBL/GenBank/DDBJ databases">
        <authorList>
            <consortium name="Lawrence Berkeley National Laboratory"/>
            <person name="Steindorff A."/>
            <person name="Hensen N."/>
            <person name="Bonometti L."/>
            <person name="Westerberg I."/>
            <person name="Brannstrom I.O."/>
            <person name="Guillou S."/>
            <person name="Cros-Aarteil S."/>
            <person name="Calhoun S."/>
            <person name="Haridas S."/>
            <person name="Kuo A."/>
            <person name="Mondo S."/>
            <person name="Pangilinan J."/>
            <person name="Riley R."/>
            <person name="Labutti K."/>
            <person name="Andreopoulos B."/>
            <person name="Lipzen A."/>
            <person name="Chen C."/>
            <person name="Yanf M."/>
            <person name="Daum C."/>
            <person name="Ng V."/>
            <person name="Clum A."/>
            <person name="Ohm R."/>
            <person name="Martin F."/>
            <person name="Silar P."/>
            <person name="Natvig D."/>
            <person name="Lalanne C."/>
            <person name="Gautier V."/>
            <person name="Ament-Velasquez S.L."/>
            <person name="Kruys A."/>
            <person name="Hutchinson M.I."/>
            <person name="Powell A.J."/>
            <person name="Barry K."/>
            <person name="Miller A.N."/>
            <person name="Grigoriev I.V."/>
            <person name="Debuchy R."/>
            <person name="Gladieux P."/>
            <person name="Thoren M.H."/>
            <person name="Johannesson H."/>
        </authorList>
    </citation>
    <scope>NUCLEOTIDE SEQUENCE</scope>
    <source>
        <strain evidence="3">CBS 538.74</strain>
    </source>
</reference>
<name>A0AAN6VFQ3_9PEZI</name>
<gene>
    <name evidence="3" type="ORF">C8A00DRAFT_17860</name>
</gene>
<organism evidence="3 4">
    <name type="scientific">Chaetomidium leptoderma</name>
    <dbReference type="NCBI Taxonomy" id="669021"/>
    <lineage>
        <taxon>Eukaryota</taxon>
        <taxon>Fungi</taxon>
        <taxon>Dikarya</taxon>
        <taxon>Ascomycota</taxon>
        <taxon>Pezizomycotina</taxon>
        <taxon>Sordariomycetes</taxon>
        <taxon>Sordariomycetidae</taxon>
        <taxon>Sordariales</taxon>
        <taxon>Chaetomiaceae</taxon>
        <taxon>Chaetomidium</taxon>
    </lineage>
</organism>
<evidence type="ECO:0000256" key="2">
    <source>
        <dbReference type="SAM" id="SignalP"/>
    </source>
</evidence>
<evidence type="ECO:0000256" key="1">
    <source>
        <dbReference type="SAM" id="MobiDB-lite"/>
    </source>
</evidence>
<keyword evidence="4" id="KW-1185">Reference proteome</keyword>
<proteinExistence type="predicted"/>
<feature type="compositionally biased region" description="Pro residues" evidence="1">
    <location>
        <begin position="95"/>
        <end position="106"/>
    </location>
</feature>
<dbReference type="Proteomes" id="UP001302745">
    <property type="component" value="Unassembled WGS sequence"/>
</dbReference>
<evidence type="ECO:0000313" key="3">
    <source>
        <dbReference type="EMBL" id="KAK4150648.1"/>
    </source>
</evidence>
<sequence length="296" mass="33425">MAAAMLNLVACLYQATARQQVVVNDQEDNVRFLQETNDLLIDVEQHTSVNMKEEIGRSLAARGVLEDLHDRLTRAIDQWCQLRASDTDQEESPKSPSPGPQSPGPPVEEQSSPTSGHNNRALDFADAAASSHARYEQQWKNWAQAPSINYPSTLNLSQPTPWWMQDKDQYGLCQPSEQRWLEDSARAAQLNRAYIPASSPPPAPARHQSFATLVSVSRYHHAHQPALPPPIVPEVELSHSRRARANSDDFWLDEDYDPNFWQNNLRPGNIWTDLPCDPIFEEDTVSPRTVPPSTRY</sequence>
<dbReference type="AlphaFoldDB" id="A0AAN6VFQ3"/>
<protein>
    <submittedName>
        <fullName evidence="3">Uncharacterized protein</fullName>
    </submittedName>
</protein>
<feature type="chain" id="PRO_5042926476" evidence="2">
    <location>
        <begin position="18"/>
        <end position="296"/>
    </location>
</feature>
<dbReference type="EMBL" id="MU857058">
    <property type="protein sequence ID" value="KAK4150648.1"/>
    <property type="molecule type" value="Genomic_DNA"/>
</dbReference>
<reference evidence="3" key="1">
    <citation type="journal article" date="2023" name="Mol. Phylogenet. Evol.">
        <title>Genome-scale phylogeny and comparative genomics of the fungal order Sordariales.</title>
        <authorList>
            <person name="Hensen N."/>
            <person name="Bonometti L."/>
            <person name="Westerberg I."/>
            <person name="Brannstrom I.O."/>
            <person name="Guillou S."/>
            <person name="Cros-Aarteil S."/>
            <person name="Calhoun S."/>
            <person name="Haridas S."/>
            <person name="Kuo A."/>
            <person name="Mondo S."/>
            <person name="Pangilinan J."/>
            <person name="Riley R."/>
            <person name="LaButti K."/>
            <person name="Andreopoulos B."/>
            <person name="Lipzen A."/>
            <person name="Chen C."/>
            <person name="Yan M."/>
            <person name="Daum C."/>
            <person name="Ng V."/>
            <person name="Clum A."/>
            <person name="Steindorff A."/>
            <person name="Ohm R.A."/>
            <person name="Martin F."/>
            <person name="Silar P."/>
            <person name="Natvig D.O."/>
            <person name="Lalanne C."/>
            <person name="Gautier V."/>
            <person name="Ament-Velasquez S.L."/>
            <person name="Kruys A."/>
            <person name="Hutchinson M.I."/>
            <person name="Powell A.J."/>
            <person name="Barry K."/>
            <person name="Miller A.N."/>
            <person name="Grigoriev I.V."/>
            <person name="Debuchy R."/>
            <person name="Gladieux P."/>
            <person name="Hiltunen Thoren M."/>
            <person name="Johannesson H."/>
        </authorList>
    </citation>
    <scope>NUCLEOTIDE SEQUENCE</scope>
    <source>
        <strain evidence="3">CBS 538.74</strain>
    </source>
</reference>
<accession>A0AAN6VFQ3</accession>